<reference evidence="1" key="1">
    <citation type="submission" date="2022-04" db="EMBL/GenBank/DDBJ databases">
        <title>Genome of the entomopathogenic fungus Entomophthora muscae.</title>
        <authorList>
            <person name="Elya C."/>
            <person name="Lovett B.R."/>
            <person name="Lee E."/>
            <person name="Macias A.M."/>
            <person name="Hajek A.E."/>
            <person name="De Bivort B.L."/>
            <person name="Kasson M.T."/>
            <person name="De Fine Licht H.H."/>
            <person name="Stajich J.E."/>
        </authorList>
    </citation>
    <scope>NUCLEOTIDE SEQUENCE</scope>
    <source>
        <strain evidence="1">Berkeley</strain>
    </source>
</reference>
<proteinExistence type="predicted"/>
<accession>A0ACC2TSE3</accession>
<evidence type="ECO:0000313" key="2">
    <source>
        <dbReference type="Proteomes" id="UP001165960"/>
    </source>
</evidence>
<protein>
    <submittedName>
        <fullName evidence="1">Glutathione S-transferase 2</fullName>
        <ecNumber evidence="1">2.5.1.18</ecNumber>
    </submittedName>
</protein>
<evidence type="ECO:0000313" key="1">
    <source>
        <dbReference type="EMBL" id="KAJ9077431.1"/>
    </source>
</evidence>
<organism evidence="1 2">
    <name type="scientific">Entomophthora muscae</name>
    <dbReference type="NCBI Taxonomy" id="34485"/>
    <lineage>
        <taxon>Eukaryota</taxon>
        <taxon>Fungi</taxon>
        <taxon>Fungi incertae sedis</taxon>
        <taxon>Zoopagomycota</taxon>
        <taxon>Entomophthoromycotina</taxon>
        <taxon>Entomophthoromycetes</taxon>
        <taxon>Entomophthorales</taxon>
        <taxon>Entomophthoraceae</taxon>
        <taxon>Entomophthora</taxon>
    </lineage>
</organism>
<dbReference type="EMBL" id="QTSX02002198">
    <property type="protein sequence ID" value="KAJ9077431.1"/>
    <property type="molecule type" value="Genomic_DNA"/>
</dbReference>
<keyword evidence="1" id="KW-0808">Transferase</keyword>
<dbReference type="Proteomes" id="UP001165960">
    <property type="component" value="Unassembled WGS sequence"/>
</dbReference>
<gene>
    <name evidence="1" type="primary">GST2_2</name>
    <name evidence="1" type="ORF">DSO57_1016738</name>
</gene>
<keyword evidence="2" id="KW-1185">Reference proteome</keyword>
<sequence length="269" mass="30848">MLKLFGQSNISFKLSVRKFSSLNTSFKKMSAPDITLYTNGTPNGYKASITFELLNIPYKVRDISFEKNEQKEDWFLKINPNGRIPAIVDHSNGDFAVFESGAIIMYLAETYDKEHTIFPQDPKLRSEAIQWLMFQMGGVGPMMGQANHFFRYAPEKIPYGIKRYQEESKRLISVVESRLQNKKYLVGDRITAAEISLYPWIFSAPWGGIDLSAYPNVQAWASRLEEHEAFSKGLDVPEKNKMKEILKDPELIEKTAKEASAWIMKAQQK</sequence>
<dbReference type="EC" id="2.5.1.18" evidence="1"/>
<name>A0ACC2TSE3_9FUNG</name>
<comment type="caution">
    <text evidence="1">The sequence shown here is derived from an EMBL/GenBank/DDBJ whole genome shotgun (WGS) entry which is preliminary data.</text>
</comment>